<name>A0A9Y2B753_9SPHN</name>
<dbReference type="KEGG" id="arue:QQX03_09880"/>
<keyword evidence="3" id="KW-0732">Signal</keyword>
<keyword evidence="5" id="KW-1185">Reference proteome</keyword>
<dbReference type="EMBL" id="CP127221">
    <property type="protein sequence ID" value="WIW95251.1"/>
    <property type="molecule type" value="Genomic_DNA"/>
</dbReference>
<evidence type="ECO:0000256" key="2">
    <source>
        <dbReference type="SAM" id="Phobius"/>
    </source>
</evidence>
<organism evidence="4 5">
    <name type="scientific">Altererythrobacter rubellus</name>
    <dbReference type="NCBI Taxonomy" id="2173831"/>
    <lineage>
        <taxon>Bacteria</taxon>
        <taxon>Pseudomonadati</taxon>
        <taxon>Pseudomonadota</taxon>
        <taxon>Alphaproteobacteria</taxon>
        <taxon>Sphingomonadales</taxon>
        <taxon>Erythrobacteraceae</taxon>
        <taxon>Altererythrobacter</taxon>
    </lineage>
</organism>
<keyword evidence="2" id="KW-1133">Transmembrane helix</keyword>
<feature type="region of interest" description="Disordered" evidence="1">
    <location>
        <begin position="35"/>
        <end position="140"/>
    </location>
</feature>
<keyword evidence="2" id="KW-0812">Transmembrane</keyword>
<dbReference type="RefSeq" id="WP_285975566.1">
    <property type="nucleotide sequence ID" value="NZ_CP127221.1"/>
</dbReference>
<keyword evidence="2" id="KW-0472">Membrane</keyword>
<evidence type="ECO:0000313" key="4">
    <source>
        <dbReference type="EMBL" id="WIW95251.1"/>
    </source>
</evidence>
<proteinExistence type="predicted"/>
<dbReference type="Proteomes" id="UP001231445">
    <property type="component" value="Chromosome"/>
</dbReference>
<feature type="compositionally biased region" description="Pro residues" evidence="1">
    <location>
        <begin position="89"/>
        <end position="101"/>
    </location>
</feature>
<feature type="transmembrane region" description="Helical" evidence="2">
    <location>
        <begin position="173"/>
        <end position="195"/>
    </location>
</feature>
<protein>
    <submittedName>
        <fullName evidence="4">Uncharacterized protein</fullName>
    </submittedName>
</protein>
<feature type="region of interest" description="Disordered" evidence="1">
    <location>
        <begin position="364"/>
        <end position="384"/>
    </location>
</feature>
<gene>
    <name evidence="4" type="ORF">QQX03_09880</name>
</gene>
<accession>A0A9Y2B753</accession>
<evidence type="ECO:0000256" key="3">
    <source>
        <dbReference type="SAM" id="SignalP"/>
    </source>
</evidence>
<evidence type="ECO:0000256" key="1">
    <source>
        <dbReference type="SAM" id="MobiDB-lite"/>
    </source>
</evidence>
<sequence>MTKLIAMKPAIALIPSLLAIALINPPAFAQQRVQDFTLPPDGTPTPSPTPEAAGPVDEAAGVAIPPRTIREPSPTPTPAPASVQSPTSTPTPTPAQSPAPSPSATQPIVAPRTVPSNPLPSQPVSASDLNASNPEPESEVITPSIALPTPEPIAPSQTAEAPVLAGTPGLPNWWIWAAGLVALLLAAGAGGWAFARKRAVAGPAPIEPPIVPSAGNGQASNAPIRADRMKTNIQVDNMMRSVMMLTLKFHVELANRQDRALRDVRVQADLISAKRGLPMDQQMASAQSSLAELGQTDRIGPHQMGTLGGQLQLPLSEIEVFRQGQTPLCVPLLRLRIEAEGIEPHFHTFLIGLAALQPGGRLQPLPLSGPPGGYDGVQAKRLDA</sequence>
<evidence type="ECO:0000313" key="5">
    <source>
        <dbReference type="Proteomes" id="UP001231445"/>
    </source>
</evidence>
<feature type="chain" id="PRO_5040859730" evidence="3">
    <location>
        <begin position="30"/>
        <end position="384"/>
    </location>
</feature>
<reference evidence="4 5" key="1">
    <citation type="submission" date="2023-06" db="EMBL/GenBank/DDBJ databases">
        <title>Altererythrobacter rubellus NBRC 112769 genome.</title>
        <authorList>
            <person name="Zhang K."/>
        </authorList>
    </citation>
    <scope>NUCLEOTIDE SEQUENCE [LARGE SCALE GENOMIC DNA]</scope>
    <source>
        <strain evidence="4 5">NBRC 112769</strain>
    </source>
</reference>
<dbReference type="AlphaFoldDB" id="A0A9Y2B753"/>
<feature type="signal peptide" evidence="3">
    <location>
        <begin position="1"/>
        <end position="29"/>
    </location>
</feature>
<feature type="compositionally biased region" description="Polar residues" evidence="1">
    <location>
        <begin position="122"/>
        <end position="135"/>
    </location>
</feature>